<proteinExistence type="predicted"/>
<evidence type="ECO:0000313" key="1">
    <source>
        <dbReference type="EMBL" id="KAF7260177.1"/>
    </source>
</evidence>
<sequence>MPTGSFITHFSTESSTALVYQLKTAGEQLVDYEQAKLGLVVDGYNTTDWAAVPSSRLLRLSLRASYEAHRPVFSTIRRL</sequence>
<accession>A0A8S9ZA73</accession>
<comment type="caution">
    <text evidence="1">The sequence shown here is derived from an EMBL/GenBank/DDBJ whole genome shotgun (WGS) entry which is preliminary data.</text>
</comment>
<dbReference type="AlphaFoldDB" id="A0A8S9ZA73"/>
<dbReference type="EMBL" id="JTDE01000860">
    <property type="protein sequence ID" value="KAF7260177.1"/>
    <property type="molecule type" value="Genomic_DNA"/>
</dbReference>
<organism evidence="1 2">
    <name type="scientific">Paragonimus skrjabini miyazakii</name>
    <dbReference type="NCBI Taxonomy" id="59628"/>
    <lineage>
        <taxon>Eukaryota</taxon>
        <taxon>Metazoa</taxon>
        <taxon>Spiralia</taxon>
        <taxon>Lophotrochozoa</taxon>
        <taxon>Platyhelminthes</taxon>
        <taxon>Trematoda</taxon>
        <taxon>Digenea</taxon>
        <taxon>Plagiorchiida</taxon>
        <taxon>Troglotremata</taxon>
        <taxon>Troglotrematidae</taxon>
        <taxon>Paragonimus</taxon>
    </lineage>
</organism>
<keyword evidence="2" id="KW-1185">Reference proteome</keyword>
<dbReference type="Proteomes" id="UP000822476">
    <property type="component" value="Unassembled WGS sequence"/>
</dbReference>
<gene>
    <name evidence="1" type="ORF">EG68_02597</name>
</gene>
<name>A0A8S9ZA73_9TREM</name>
<protein>
    <submittedName>
        <fullName evidence="1">Uncharacterized protein</fullName>
    </submittedName>
</protein>
<reference evidence="1" key="1">
    <citation type="submission" date="2019-07" db="EMBL/GenBank/DDBJ databases">
        <title>Annotation for the trematode Paragonimus miyazaki's.</title>
        <authorList>
            <person name="Choi Y.-J."/>
        </authorList>
    </citation>
    <scope>NUCLEOTIDE SEQUENCE</scope>
    <source>
        <strain evidence="1">Japan</strain>
    </source>
</reference>
<evidence type="ECO:0000313" key="2">
    <source>
        <dbReference type="Proteomes" id="UP000822476"/>
    </source>
</evidence>